<dbReference type="PANTHER" id="PTHR38340">
    <property type="entry name" value="S-LAYER PROTEIN"/>
    <property type="match status" value="1"/>
</dbReference>
<dbReference type="InterPro" id="IPR001343">
    <property type="entry name" value="Hemolysn_Ca-bd"/>
</dbReference>
<protein>
    <submittedName>
        <fullName evidence="3">Hemolysin expression modulating protein</fullName>
    </submittedName>
</protein>
<dbReference type="InterPro" id="IPR018511">
    <property type="entry name" value="Hemolysin-typ_Ca-bd_CS"/>
</dbReference>
<sequence>TLAGSYGSDTVMGGDGDDAMGGGAAHDLLRGGAGNDAIGAGDGNDTAHGDDGDDFIGGGAGDDLLMGGDGADTLNGGEGRDTLVGGAGTDVFVFNLADPTGPGNELVRGFELGEDMIRLIGHAGGFDALEITGMDVPTLDFSGVLVSTGELSFLIDGVEVADLSAADFTFL</sequence>
<dbReference type="Pfam" id="PF00353">
    <property type="entry name" value="HemolysinCabind"/>
    <property type="match status" value="2"/>
</dbReference>
<dbReference type="GO" id="GO:0005509">
    <property type="term" value="F:calcium ion binding"/>
    <property type="evidence" value="ECO:0007669"/>
    <property type="project" value="InterPro"/>
</dbReference>
<evidence type="ECO:0000313" key="3">
    <source>
        <dbReference type="EMBL" id="HAE47707.1"/>
    </source>
</evidence>
<comment type="caution">
    <text evidence="3">The sequence shown here is derived from an EMBL/GenBank/DDBJ whole genome shotgun (WGS) entry which is preliminary data.</text>
</comment>
<evidence type="ECO:0000256" key="1">
    <source>
        <dbReference type="ARBA" id="ARBA00004613"/>
    </source>
</evidence>
<dbReference type="EMBL" id="DMAI01000154">
    <property type="protein sequence ID" value="HAE47707.1"/>
    <property type="molecule type" value="Genomic_DNA"/>
</dbReference>
<dbReference type="InterPro" id="IPR011049">
    <property type="entry name" value="Serralysin-like_metalloprot_C"/>
</dbReference>
<evidence type="ECO:0000313" key="4">
    <source>
        <dbReference type="Proteomes" id="UP000257706"/>
    </source>
</evidence>
<name>A0A3B9IK75_9PROT</name>
<dbReference type="InterPro" id="IPR050557">
    <property type="entry name" value="RTX_toxin/Mannuronan_C5-epim"/>
</dbReference>
<organism evidence="3 4">
    <name type="scientific">Tistrella mobilis</name>
    <dbReference type="NCBI Taxonomy" id="171437"/>
    <lineage>
        <taxon>Bacteria</taxon>
        <taxon>Pseudomonadati</taxon>
        <taxon>Pseudomonadota</taxon>
        <taxon>Alphaproteobacteria</taxon>
        <taxon>Geminicoccales</taxon>
        <taxon>Geminicoccaceae</taxon>
        <taxon>Tistrella</taxon>
    </lineage>
</organism>
<dbReference type="Gene3D" id="2.150.10.10">
    <property type="entry name" value="Serralysin-like metalloprotease, C-terminal"/>
    <property type="match status" value="1"/>
</dbReference>
<accession>A0A3B9IK75</accession>
<dbReference type="AlphaFoldDB" id="A0A3B9IK75"/>
<proteinExistence type="predicted"/>
<gene>
    <name evidence="3" type="ORF">DCK97_09835</name>
</gene>
<reference evidence="3 4" key="1">
    <citation type="journal article" date="2018" name="Nat. Biotechnol.">
        <title>A standardized bacterial taxonomy based on genome phylogeny substantially revises the tree of life.</title>
        <authorList>
            <person name="Parks D.H."/>
            <person name="Chuvochina M."/>
            <person name="Waite D.W."/>
            <person name="Rinke C."/>
            <person name="Skarshewski A."/>
            <person name="Chaumeil P.A."/>
            <person name="Hugenholtz P."/>
        </authorList>
    </citation>
    <scope>NUCLEOTIDE SEQUENCE [LARGE SCALE GENOMIC DNA]</scope>
    <source>
        <strain evidence="3">UBA8739</strain>
    </source>
</reference>
<comment type="subcellular location">
    <subcellularLocation>
        <location evidence="1">Secreted</location>
    </subcellularLocation>
</comment>
<feature type="non-terminal residue" evidence="3">
    <location>
        <position position="1"/>
    </location>
</feature>
<dbReference type="GO" id="GO:0005576">
    <property type="term" value="C:extracellular region"/>
    <property type="evidence" value="ECO:0007669"/>
    <property type="project" value="UniProtKB-SubCell"/>
</dbReference>
<dbReference type="PRINTS" id="PR00313">
    <property type="entry name" value="CABNDNGRPT"/>
</dbReference>
<evidence type="ECO:0000256" key="2">
    <source>
        <dbReference type="ARBA" id="ARBA00022525"/>
    </source>
</evidence>
<dbReference type="Proteomes" id="UP000257706">
    <property type="component" value="Unassembled WGS sequence"/>
</dbReference>
<dbReference type="PANTHER" id="PTHR38340:SF1">
    <property type="entry name" value="S-LAYER PROTEIN"/>
    <property type="match status" value="1"/>
</dbReference>
<keyword evidence="2" id="KW-0964">Secreted</keyword>
<dbReference type="PROSITE" id="PS00330">
    <property type="entry name" value="HEMOLYSIN_CALCIUM"/>
    <property type="match status" value="3"/>
</dbReference>
<dbReference type="SUPFAM" id="SSF51120">
    <property type="entry name" value="beta-Roll"/>
    <property type="match status" value="1"/>
</dbReference>